<name>A0A7W9FKW6_9HYPH</name>
<dbReference type="AlphaFoldDB" id="A0A7W9FKW6"/>
<organism evidence="1 2">
    <name type="scientific">Prosthecomicrobium pneumaticum</name>
    <dbReference type="NCBI Taxonomy" id="81895"/>
    <lineage>
        <taxon>Bacteria</taxon>
        <taxon>Pseudomonadati</taxon>
        <taxon>Pseudomonadota</taxon>
        <taxon>Alphaproteobacteria</taxon>
        <taxon>Hyphomicrobiales</taxon>
        <taxon>Kaistiaceae</taxon>
        <taxon>Prosthecomicrobium</taxon>
    </lineage>
</organism>
<evidence type="ECO:0000313" key="2">
    <source>
        <dbReference type="Proteomes" id="UP000523821"/>
    </source>
</evidence>
<reference evidence="1 2" key="1">
    <citation type="submission" date="2020-08" db="EMBL/GenBank/DDBJ databases">
        <title>Genomic Encyclopedia of Type Strains, Phase IV (KMG-IV): sequencing the most valuable type-strain genomes for metagenomic binning, comparative biology and taxonomic classification.</title>
        <authorList>
            <person name="Goeker M."/>
        </authorList>
    </citation>
    <scope>NUCLEOTIDE SEQUENCE [LARGE SCALE GENOMIC DNA]</scope>
    <source>
        <strain evidence="1 2">DSM 16268</strain>
    </source>
</reference>
<proteinExistence type="predicted"/>
<dbReference type="InterPro" id="IPR010349">
    <property type="entry name" value="Asparaginase_II"/>
</dbReference>
<dbReference type="PANTHER" id="PTHR42110:SF1">
    <property type="entry name" value="L-ASPARAGINASE, PUTATIVE (AFU_ORTHOLOGUE AFUA_3G11890)-RELATED"/>
    <property type="match status" value="1"/>
</dbReference>
<dbReference type="EMBL" id="JACHOO010000002">
    <property type="protein sequence ID" value="MBB5751738.1"/>
    <property type="molecule type" value="Genomic_DNA"/>
</dbReference>
<comment type="caution">
    <text evidence="1">The sequence shown here is derived from an EMBL/GenBank/DDBJ whole genome shotgun (WGS) entry which is preliminary data.</text>
</comment>
<keyword evidence="2" id="KW-1185">Reference proteome</keyword>
<evidence type="ECO:0000313" key="1">
    <source>
        <dbReference type="EMBL" id="MBB5751738.1"/>
    </source>
</evidence>
<dbReference type="RefSeq" id="WP_183852783.1">
    <property type="nucleotide sequence ID" value="NZ_JACHOO010000002.1"/>
</dbReference>
<accession>A0A7W9FKW6</accession>
<dbReference type="PANTHER" id="PTHR42110">
    <property type="entry name" value="L-ASPARAGINASE, PUTATIVE (AFU_ORTHOLOGUE AFUA_3G11890)-RELATED"/>
    <property type="match status" value="1"/>
</dbReference>
<gene>
    <name evidence="1" type="ORF">GGQ63_000790</name>
</gene>
<dbReference type="Proteomes" id="UP000523821">
    <property type="component" value="Unassembled WGS sequence"/>
</dbReference>
<dbReference type="Pfam" id="PF06089">
    <property type="entry name" value="Asparaginase_II"/>
    <property type="match status" value="1"/>
</dbReference>
<protein>
    <submittedName>
        <fullName evidence="1">L-asparaginase II</fullName>
    </submittedName>
</protein>
<sequence>MSETAPILVEVTRGDRVESRHRGIVAIRDAEGRDVLSIGATAERVFPRSAVKLIQALPLVETGAADAYHFGPRELALACASHGGETLHVETAAAMLARAGRDVSALECGVHWPTAEDARRDLVRAGGRPNALHNNCSGKHAGFVCTACHLGIDPAGYVGYDHPVQSLIRDAMEDVLGVPVDASVAATDGCAIPTYALPLAAFATGFARLATGRGLSAERAAAARTLMDACFAEPFMVAGSDRFCTTVMRLLPGRSFVKTGAEGVFCAAFPELGLGVALKCEDGATRASERMMAAVIAALLSLEGEAAATIARLAQEPVLTRTGVAVGVARPSGFFQERLGATRFN</sequence>